<keyword evidence="9" id="KW-0969">Cilium</keyword>
<gene>
    <name evidence="9" type="ORF">A8950_0950</name>
</gene>
<sequence length="135" mass="15265">MEFFDSMFISASGMRAQGQRLRVIAENIANAESVGETPGQDPYRRKVIAFKNYLDRGLQADVVKVSKVGTDPSEFRRRYEPGHPAADDQGYVSYPNVNSLVEMTDMREAQRSYEANLKVIETSRAMLSRAIDILR</sequence>
<dbReference type="Pfam" id="PF00460">
    <property type="entry name" value="Flg_bb_rod"/>
    <property type="match status" value="1"/>
</dbReference>
<evidence type="ECO:0000259" key="8">
    <source>
        <dbReference type="Pfam" id="PF06429"/>
    </source>
</evidence>
<feature type="domain" description="Flagellar basal-body/hook protein C-terminal" evidence="8">
    <location>
        <begin position="89"/>
        <end position="132"/>
    </location>
</feature>
<keyword evidence="9" id="KW-0282">Flagellum</keyword>
<keyword evidence="9" id="KW-0966">Cell projection</keyword>
<proteinExistence type="inferred from homology"/>
<dbReference type="EMBL" id="SNYW01000006">
    <property type="protein sequence ID" value="TDQ84399.1"/>
    <property type="molecule type" value="Genomic_DNA"/>
</dbReference>
<comment type="subcellular location">
    <subcellularLocation>
        <location evidence="1 6">Bacterial flagellum basal body</location>
    </subcellularLocation>
</comment>
<organism evidence="9 10">
    <name type="scientific">Dongia mobilis</name>
    <dbReference type="NCBI Taxonomy" id="578943"/>
    <lineage>
        <taxon>Bacteria</taxon>
        <taxon>Pseudomonadati</taxon>
        <taxon>Pseudomonadota</taxon>
        <taxon>Alphaproteobacteria</taxon>
        <taxon>Rhodospirillales</taxon>
        <taxon>Dongiaceae</taxon>
        <taxon>Dongia</taxon>
    </lineage>
</organism>
<evidence type="ECO:0000256" key="6">
    <source>
        <dbReference type="RuleBase" id="RU362062"/>
    </source>
</evidence>
<dbReference type="PANTHER" id="PTHR30435:SF2">
    <property type="entry name" value="FLAGELLAR BASAL-BODY ROD PROTEIN FLGC"/>
    <property type="match status" value="1"/>
</dbReference>
<dbReference type="OrthoDB" id="9813951at2"/>
<comment type="subunit">
    <text evidence="5 6">The basal body constitutes a major portion of the flagellar organelle and consists of four rings (L,P,S, and M) mounted on a central rod. The rod consists of about 26 subunits of FlgG in the distal portion, and FlgB, FlgC and FlgF are thought to build up the proximal portion of the rod with about 6 subunits each.</text>
</comment>
<protein>
    <recommendedName>
        <fullName evidence="3 6">Flagellar basal-body rod protein FlgC</fullName>
    </recommendedName>
</protein>
<comment type="similarity">
    <text evidence="2">Belongs to the flagella basal body rod proteins family.</text>
</comment>
<evidence type="ECO:0000256" key="1">
    <source>
        <dbReference type="ARBA" id="ARBA00004117"/>
    </source>
</evidence>
<dbReference type="AlphaFoldDB" id="A0A4R6WVD3"/>
<dbReference type="InterPro" id="IPR001444">
    <property type="entry name" value="Flag_bb_rod_N"/>
</dbReference>
<dbReference type="Proteomes" id="UP000295783">
    <property type="component" value="Unassembled WGS sequence"/>
</dbReference>
<name>A0A4R6WVD3_9PROT</name>
<dbReference type="GO" id="GO:0030694">
    <property type="term" value="C:bacterial-type flagellum basal body, rod"/>
    <property type="evidence" value="ECO:0007669"/>
    <property type="project" value="UniProtKB-UniRule"/>
</dbReference>
<keyword evidence="4 6" id="KW-0975">Bacterial flagellum</keyword>
<dbReference type="InterPro" id="IPR010930">
    <property type="entry name" value="Flg_bb/hook_C_dom"/>
</dbReference>
<dbReference type="RefSeq" id="WP_133612425.1">
    <property type="nucleotide sequence ID" value="NZ_SNYW01000006.1"/>
</dbReference>
<dbReference type="GO" id="GO:0071978">
    <property type="term" value="P:bacterial-type flagellum-dependent swarming motility"/>
    <property type="evidence" value="ECO:0007669"/>
    <property type="project" value="TreeGrafter"/>
</dbReference>
<dbReference type="Pfam" id="PF06429">
    <property type="entry name" value="Flg_bbr_C"/>
    <property type="match status" value="1"/>
</dbReference>
<evidence type="ECO:0000256" key="3">
    <source>
        <dbReference type="ARBA" id="ARBA00017941"/>
    </source>
</evidence>
<dbReference type="PANTHER" id="PTHR30435">
    <property type="entry name" value="FLAGELLAR PROTEIN"/>
    <property type="match status" value="1"/>
</dbReference>
<accession>A0A4R6WVD3</accession>
<evidence type="ECO:0000259" key="7">
    <source>
        <dbReference type="Pfam" id="PF00460"/>
    </source>
</evidence>
<evidence type="ECO:0000313" key="9">
    <source>
        <dbReference type="EMBL" id="TDQ84399.1"/>
    </source>
</evidence>
<keyword evidence="10" id="KW-1185">Reference proteome</keyword>
<evidence type="ECO:0000256" key="5">
    <source>
        <dbReference type="ARBA" id="ARBA00025933"/>
    </source>
</evidence>
<dbReference type="InterPro" id="IPR006299">
    <property type="entry name" value="FlgC"/>
</dbReference>
<comment type="caution">
    <text evidence="9">The sequence shown here is derived from an EMBL/GenBank/DDBJ whole genome shotgun (WGS) entry which is preliminary data.</text>
</comment>
<evidence type="ECO:0000256" key="4">
    <source>
        <dbReference type="ARBA" id="ARBA00023143"/>
    </source>
</evidence>
<feature type="domain" description="Flagellar basal body rod protein N-terminal" evidence="7">
    <location>
        <begin position="10"/>
        <end position="32"/>
    </location>
</feature>
<evidence type="ECO:0000256" key="2">
    <source>
        <dbReference type="ARBA" id="ARBA00009677"/>
    </source>
</evidence>
<reference evidence="9 10" key="1">
    <citation type="submission" date="2019-03" db="EMBL/GenBank/DDBJ databases">
        <title>Genomic Encyclopedia of Type Strains, Phase III (KMG-III): the genomes of soil and plant-associated and newly described type strains.</title>
        <authorList>
            <person name="Whitman W."/>
        </authorList>
    </citation>
    <scope>NUCLEOTIDE SEQUENCE [LARGE SCALE GENOMIC DNA]</scope>
    <source>
        <strain evidence="9 10">CGMCC 1.7660</strain>
    </source>
</reference>
<evidence type="ECO:0000313" key="10">
    <source>
        <dbReference type="Proteomes" id="UP000295783"/>
    </source>
</evidence>
<dbReference type="NCBIfam" id="TIGR01395">
    <property type="entry name" value="FlgC"/>
    <property type="match status" value="1"/>
</dbReference>